<organism evidence="2 3">
    <name type="scientific">Flavobacterium suzhouense</name>
    <dbReference type="NCBI Taxonomy" id="1529638"/>
    <lineage>
        <taxon>Bacteria</taxon>
        <taxon>Pseudomonadati</taxon>
        <taxon>Bacteroidota</taxon>
        <taxon>Flavobacteriia</taxon>
        <taxon>Flavobacteriales</taxon>
        <taxon>Flavobacteriaceae</taxon>
        <taxon>Flavobacterium</taxon>
    </lineage>
</organism>
<evidence type="ECO:0000313" key="3">
    <source>
        <dbReference type="Proteomes" id="UP001597480"/>
    </source>
</evidence>
<evidence type="ECO:0000256" key="1">
    <source>
        <dbReference type="SAM" id="SignalP"/>
    </source>
</evidence>
<keyword evidence="1" id="KW-0732">Signal</keyword>
<evidence type="ECO:0000313" key="2">
    <source>
        <dbReference type="EMBL" id="MFD2602412.1"/>
    </source>
</evidence>
<comment type="caution">
    <text evidence="2">The sequence shown here is derived from an EMBL/GenBank/DDBJ whole genome shotgun (WGS) entry which is preliminary data.</text>
</comment>
<sequence length="262" mass="30079">MIKLKYFSILYFLCTSVSAQSIYTALHHDSPDDLRKGISVSEITENSIIYDASGAKVTKKEVTLFNNQNRVTSEVRYDDSGKMTDRLTFMYDSTGVKKLARKFEHLINAKGFASETAFYEYDNNGFFIGVIDKNQQGKVVSTTKIINNEKGYPIELKVTTDRTDDFGKEVAEYDFQSNSVMITSIGPRGNVISTHKAKIDDSIYDKDEVVNENGDLVKSDEYYYKYVYDKNLNWIKQTRYKIVNGKQVKDAEFTRNIKYSKN</sequence>
<protein>
    <recommendedName>
        <fullName evidence="4">YD repeat-containing protein</fullName>
    </recommendedName>
</protein>
<dbReference type="RefSeq" id="WP_379820861.1">
    <property type="nucleotide sequence ID" value="NZ_JBHUMD010000024.1"/>
</dbReference>
<keyword evidence="3" id="KW-1185">Reference proteome</keyword>
<proteinExistence type="predicted"/>
<feature type="chain" id="PRO_5045851797" description="YD repeat-containing protein" evidence="1">
    <location>
        <begin position="20"/>
        <end position="262"/>
    </location>
</feature>
<accession>A0ABW5NTJ5</accession>
<evidence type="ECO:0008006" key="4">
    <source>
        <dbReference type="Google" id="ProtNLM"/>
    </source>
</evidence>
<reference evidence="3" key="1">
    <citation type="journal article" date="2019" name="Int. J. Syst. Evol. Microbiol.">
        <title>The Global Catalogue of Microorganisms (GCM) 10K type strain sequencing project: providing services to taxonomists for standard genome sequencing and annotation.</title>
        <authorList>
            <consortium name="The Broad Institute Genomics Platform"/>
            <consortium name="The Broad Institute Genome Sequencing Center for Infectious Disease"/>
            <person name="Wu L."/>
            <person name="Ma J."/>
        </authorList>
    </citation>
    <scope>NUCLEOTIDE SEQUENCE [LARGE SCALE GENOMIC DNA]</scope>
    <source>
        <strain evidence="3">KCTC 42107</strain>
    </source>
</reference>
<dbReference type="EMBL" id="JBHUMD010000024">
    <property type="protein sequence ID" value="MFD2602412.1"/>
    <property type="molecule type" value="Genomic_DNA"/>
</dbReference>
<dbReference type="Proteomes" id="UP001597480">
    <property type="component" value="Unassembled WGS sequence"/>
</dbReference>
<gene>
    <name evidence="2" type="ORF">ACFSR3_10130</name>
</gene>
<name>A0ABW5NTJ5_9FLAO</name>
<feature type="signal peptide" evidence="1">
    <location>
        <begin position="1"/>
        <end position="19"/>
    </location>
</feature>